<evidence type="ECO:0000313" key="12">
    <source>
        <dbReference type="Proteomes" id="UP000682877"/>
    </source>
</evidence>
<evidence type="ECO:0000256" key="5">
    <source>
        <dbReference type="ARBA" id="ARBA00023125"/>
    </source>
</evidence>
<evidence type="ECO:0000256" key="8">
    <source>
        <dbReference type="ARBA" id="ARBA00023242"/>
    </source>
</evidence>
<dbReference type="GO" id="GO:0030246">
    <property type="term" value="F:carbohydrate binding"/>
    <property type="evidence" value="ECO:0007669"/>
    <property type="project" value="InterPro"/>
</dbReference>
<dbReference type="InterPro" id="IPR008183">
    <property type="entry name" value="Aldose_1/G6P_1-epimerase"/>
</dbReference>
<dbReference type="SUPFAM" id="SSF74650">
    <property type="entry name" value="Galactose mutarotase-like"/>
    <property type="match status" value="1"/>
</dbReference>
<proteinExistence type="inferred from homology"/>
<dbReference type="GO" id="GO:0006355">
    <property type="term" value="P:regulation of DNA-templated transcription"/>
    <property type="evidence" value="ECO:0007669"/>
    <property type="project" value="InterPro"/>
</dbReference>
<dbReference type="AlphaFoldDB" id="A0A8S1ZW82"/>
<evidence type="ECO:0000256" key="2">
    <source>
        <dbReference type="ARBA" id="ARBA00005866"/>
    </source>
</evidence>
<dbReference type="SUPFAM" id="SSF101941">
    <property type="entry name" value="NAC domain"/>
    <property type="match status" value="1"/>
</dbReference>
<sequence>MPLNLGNDGDGSSRIILTEPRGSTAEVLLFGGQVISWKNERREELLYMSSKAQYKPPKAIRGGIPVCFPQFGNFGGLERHGFVRNKFWSYDEDPSPLPPANKQSSVDLILKSTEDDLKTWPHSFELRIRISISPGKLTLIPRVRNIDSKAFSFMFALRNYLYVSDISEVRVEGLETLDYLDNLIGKERFTEQADAITFDGEVDRVYLNTPTKIAVIDHERKRTIELRKEGMPNAVVWNPWDKKAKTIADMGDEDYKTMLCVDSGVIEPPVLLKPREEWKGRQELSIVSSSYCSGQLDPRKIQDCGAHINCPNCSYRIDNSNVLIPWPGLPKGVKFEPADEDIIEFLEAKCGIGGSEPHVLIEEFIRPVTEDVGINYTHPQNLPGANKDGVSVFFFHKTVQAYGTGQRKRRKITPTLVNDEPVRWHKTGRTKPVLLNGVQRGCKKIMVLYKSARKGSKPEKSNWVLHQYHLGTEGKEIGDYVVSKITYQQQKLGDNPDEGESSGVRGGPRTPKTNTPTPPSLVDGVAGDEEAFDDSKMFDPFFEGLDSIPEAALGKMWSKKARMDEEFVVNLSEDNLTCDESIEASPLWENQVLPNPTSLGTVGEFDGFSISDLENADLGTPPDLLTLASQESLLNWIGWL</sequence>
<keyword evidence="6" id="KW-0804">Transcription</keyword>
<name>A0A8S1ZW82_ARAAE</name>
<reference evidence="11" key="1">
    <citation type="submission" date="2021-01" db="EMBL/GenBank/DDBJ databases">
        <authorList>
            <person name="Bezrukov I."/>
        </authorList>
    </citation>
    <scope>NUCLEOTIDE SEQUENCE</scope>
</reference>
<feature type="domain" description="NAC" evidence="10">
    <location>
        <begin position="329"/>
        <end position="488"/>
    </location>
</feature>
<dbReference type="InterPro" id="IPR014718">
    <property type="entry name" value="GH-type_carb-bd"/>
</dbReference>
<dbReference type="PANTHER" id="PTHR11122:SF41">
    <property type="entry name" value="GLUCOSE-6-PHOSPHATE 1-EPIMERASE"/>
    <property type="match status" value="1"/>
</dbReference>
<feature type="region of interest" description="Disordered" evidence="9">
    <location>
        <begin position="490"/>
        <end position="523"/>
    </location>
</feature>
<accession>A0A8S1ZW82</accession>
<keyword evidence="8" id="KW-0539">Nucleus</keyword>
<evidence type="ECO:0000256" key="7">
    <source>
        <dbReference type="ARBA" id="ARBA00023235"/>
    </source>
</evidence>
<protein>
    <recommendedName>
        <fullName evidence="3">glucose-6-phosphate 1-epimerase</fullName>
        <ecNumber evidence="3">5.1.3.15</ecNumber>
    </recommendedName>
</protein>
<dbReference type="Pfam" id="PF02365">
    <property type="entry name" value="NAM"/>
    <property type="match status" value="1"/>
</dbReference>
<dbReference type="EC" id="5.1.3.15" evidence="3"/>
<keyword evidence="12" id="KW-1185">Reference proteome</keyword>
<evidence type="ECO:0000256" key="9">
    <source>
        <dbReference type="SAM" id="MobiDB-lite"/>
    </source>
</evidence>
<dbReference type="Gene3D" id="2.70.98.10">
    <property type="match status" value="1"/>
</dbReference>
<dbReference type="InterPro" id="IPR025532">
    <property type="entry name" value="G6P_1-epimerase"/>
</dbReference>
<dbReference type="GO" id="GO:0005975">
    <property type="term" value="P:carbohydrate metabolic process"/>
    <property type="evidence" value="ECO:0007669"/>
    <property type="project" value="InterPro"/>
</dbReference>
<dbReference type="FunFam" id="2.170.150.80:FF:000009">
    <property type="entry name" value="NAC domain-containing protein 8"/>
    <property type="match status" value="1"/>
</dbReference>
<dbReference type="InterPro" id="IPR011013">
    <property type="entry name" value="Gal_mutarotase_sf_dom"/>
</dbReference>
<gene>
    <name evidence="11" type="ORF">AARE701A_LOCUS6044</name>
</gene>
<dbReference type="PANTHER" id="PTHR11122">
    <property type="entry name" value="APOSPORY-ASSOCIATED PROTEIN C-RELATED"/>
    <property type="match status" value="1"/>
</dbReference>
<evidence type="ECO:0000256" key="1">
    <source>
        <dbReference type="ARBA" id="ARBA00001096"/>
    </source>
</evidence>
<dbReference type="GO" id="GO:0005737">
    <property type="term" value="C:cytoplasm"/>
    <property type="evidence" value="ECO:0007669"/>
    <property type="project" value="TreeGrafter"/>
</dbReference>
<dbReference type="Proteomes" id="UP000682877">
    <property type="component" value="Chromosome 3"/>
</dbReference>
<keyword evidence="7" id="KW-0413">Isomerase</keyword>
<dbReference type="Gene3D" id="2.170.150.80">
    <property type="entry name" value="NAC domain"/>
    <property type="match status" value="1"/>
</dbReference>
<dbReference type="CDD" id="cd09020">
    <property type="entry name" value="D-hex-6-P-epi_like"/>
    <property type="match status" value="1"/>
</dbReference>
<dbReference type="Pfam" id="PF01263">
    <property type="entry name" value="Aldose_epim"/>
    <property type="match status" value="1"/>
</dbReference>
<dbReference type="GO" id="GO:0047938">
    <property type="term" value="F:glucose-6-phosphate 1-epimerase activity"/>
    <property type="evidence" value="ECO:0007669"/>
    <property type="project" value="UniProtKB-EC"/>
</dbReference>
<dbReference type="InterPro" id="IPR036093">
    <property type="entry name" value="NAC_dom_sf"/>
</dbReference>
<keyword evidence="5" id="KW-0238">DNA-binding</keyword>
<evidence type="ECO:0000256" key="4">
    <source>
        <dbReference type="ARBA" id="ARBA00023015"/>
    </source>
</evidence>
<evidence type="ECO:0000259" key="10">
    <source>
        <dbReference type="PROSITE" id="PS51005"/>
    </source>
</evidence>
<dbReference type="GO" id="GO:0003677">
    <property type="term" value="F:DNA binding"/>
    <property type="evidence" value="ECO:0007669"/>
    <property type="project" value="UniProtKB-KW"/>
</dbReference>
<dbReference type="InterPro" id="IPR003441">
    <property type="entry name" value="NAC-dom"/>
</dbReference>
<evidence type="ECO:0000313" key="11">
    <source>
        <dbReference type="EMBL" id="CAE5965741.1"/>
    </source>
</evidence>
<organism evidence="11 12">
    <name type="scientific">Arabidopsis arenosa</name>
    <name type="common">Sand rock-cress</name>
    <name type="synonym">Cardaminopsis arenosa</name>
    <dbReference type="NCBI Taxonomy" id="38785"/>
    <lineage>
        <taxon>Eukaryota</taxon>
        <taxon>Viridiplantae</taxon>
        <taxon>Streptophyta</taxon>
        <taxon>Embryophyta</taxon>
        <taxon>Tracheophyta</taxon>
        <taxon>Spermatophyta</taxon>
        <taxon>Magnoliopsida</taxon>
        <taxon>eudicotyledons</taxon>
        <taxon>Gunneridae</taxon>
        <taxon>Pentapetalae</taxon>
        <taxon>rosids</taxon>
        <taxon>malvids</taxon>
        <taxon>Brassicales</taxon>
        <taxon>Brassicaceae</taxon>
        <taxon>Camelineae</taxon>
        <taxon>Arabidopsis</taxon>
    </lineage>
</organism>
<dbReference type="EMBL" id="LR999453">
    <property type="protein sequence ID" value="CAE5965741.1"/>
    <property type="molecule type" value="Genomic_DNA"/>
</dbReference>
<comment type="similarity">
    <text evidence="2">Belongs to the glucose-6-phosphate 1-epimerase family.</text>
</comment>
<keyword evidence="4" id="KW-0805">Transcription regulation</keyword>
<evidence type="ECO:0000256" key="6">
    <source>
        <dbReference type="ARBA" id="ARBA00023163"/>
    </source>
</evidence>
<comment type="catalytic activity">
    <reaction evidence="1">
        <text>alpha-D-glucose 6-phosphate = beta-D-glucose 6-phosphate</text>
        <dbReference type="Rhea" id="RHEA:16249"/>
        <dbReference type="ChEBI" id="CHEBI:58225"/>
        <dbReference type="ChEBI" id="CHEBI:58247"/>
        <dbReference type="EC" id="5.1.3.15"/>
    </reaction>
</comment>
<dbReference type="PROSITE" id="PS51005">
    <property type="entry name" value="NAC"/>
    <property type="match status" value="1"/>
</dbReference>
<evidence type="ECO:0000256" key="3">
    <source>
        <dbReference type="ARBA" id="ARBA00012083"/>
    </source>
</evidence>